<dbReference type="PaxDb" id="4097-A0A1S4AS43"/>
<dbReference type="InterPro" id="IPR035892">
    <property type="entry name" value="C2_domain_sf"/>
</dbReference>
<keyword evidence="2" id="KW-1185">Reference proteome</keyword>
<evidence type="ECO:0000313" key="3">
    <source>
        <dbReference type="RefSeq" id="XP_016479380.1"/>
    </source>
</evidence>
<name>A0A1S4AS43_TOBAC</name>
<dbReference type="Gene3D" id="2.60.40.150">
    <property type="entry name" value="C2 domain"/>
    <property type="match status" value="1"/>
</dbReference>
<proteinExistence type="predicted"/>
<protein>
    <submittedName>
        <fullName evidence="3">Protein SRC2 homolog</fullName>
    </submittedName>
    <submittedName>
        <fullName evidence="3">Uncharacterized protein LOC107800670</fullName>
    </submittedName>
</protein>
<dbReference type="Proteomes" id="UP000790787">
    <property type="component" value="Chromosome 18"/>
</dbReference>
<gene>
    <name evidence="3" type="primary">LOC107800670</name>
</gene>
<organism evidence="2 3">
    <name type="scientific">Nicotiana tabacum</name>
    <name type="common">Common tobacco</name>
    <dbReference type="NCBI Taxonomy" id="4097"/>
    <lineage>
        <taxon>Eukaryota</taxon>
        <taxon>Viridiplantae</taxon>
        <taxon>Streptophyta</taxon>
        <taxon>Embryophyta</taxon>
        <taxon>Tracheophyta</taxon>
        <taxon>Spermatophyta</taxon>
        <taxon>Magnoliopsida</taxon>
        <taxon>eudicotyledons</taxon>
        <taxon>Gunneridae</taxon>
        <taxon>Pentapetalae</taxon>
        <taxon>asterids</taxon>
        <taxon>lamiids</taxon>
        <taxon>Solanales</taxon>
        <taxon>Solanaceae</taxon>
        <taxon>Nicotianoideae</taxon>
        <taxon>Nicotianeae</taxon>
        <taxon>Nicotiana</taxon>
    </lineage>
</organism>
<reference evidence="3" key="2">
    <citation type="submission" date="2025-08" db="UniProtKB">
        <authorList>
            <consortium name="RefSeq"/>
        </authorList>
    </citation>
    <scope>IDENTIFICATION</scope>
    <source>
        <tissue evidence="3">Leaf</tissue>
    </source>
</reference>
<dbReference type="PROSITE" id="PS50004">
    <property type="entry name" value="C2"/>
    <property type="match status" value="1"/>
</dbReference>
<dbReference type="PANTHER" id="PTHR32246">
    <property type="entry name" value="INGRESSION PROTEIN FIC1"/>
    <property type="match status" value="1"/>
</dbReference>
<dbReference type="AlphaFoldDB" id="A0A1S4AS43"/>
<feature type="domain" description="C2" evidence="1">
    <location>
        <begin position="1"/>
        <end position="109"/>
    </location>
</feature>
<dbReference type="PANTHER" id="PTHR32246:SF96">
    <property type="entry name" value="PROTEIN SRC2 HOMOLOG"/>
    <property type="match status" value="1"/>
</dbReference>
<dbReference type="RefSeq" id="XP_016479380.1">
    <property type="nucleotide sequence ID" value="XM_016623894.1"/>
</dbReference>
<dbReference type="InterPro" id="IPR000008">
    <property type="entry name" value="C2_dom"/>
</dbReference>
<accession>A0A1S4AS43</accession>
<dbReference type="OMA" id="FEVTLIC"/>
<dbReference type="KEGG" id="nta:107800670"/>
<evidence type="ECO:0000259" key="1">
    <source>
        <dbReference type="PROSITE" id="PS50004"/>
    </source>
</evidence>
<dbReference type="SMART" id="SM00239">
    <property type="entry name" value="C2"/>
    <property type="match status" value="1"/>
</dbReference>
<dbReference type="GeneID" id="107800670"/>
<reference evidence="2" key="1">
    <citation type="journal article" date="2014" name="Nat. Commun.">
        <title>The tobacco genome sequence and its comparison with those of tomato and potato.</title>
        <authorList>
            <person name="Sierro N."/>
            <person name="Battey J.N."/>
            <person name="Ouadi S."/>
            <person name="Bakaher N."/>
            <person name="Bovet L."/>
            <person name="Willig A."/>
            <person name="Goepfert S."/>
            <person name="Peitsch M.C."/>
            <person name="Ivanov N.V."/>
        </authorList>
    </citation>
    <scope>NUCLEOTIDE SEQUENCE [LARGE SCALE GENOMIC DNA]</scope>
</reference>
<dbReference type="Pfam" id="PF00168">
    <property type="entry name" value="C2"/>
    <property type="match status" value="1"/>
</dbReference>
<dbReference type="OrthoDB" id="270970at2759"/>
<sequence>MEARYFNFTVHSASDLPDVREFGRMKVYAKVSVAGTTKCTEVDTMNDTNPKWNTTLCFIVPEKDIIQGHMYCKIELFCKRTFSHDKYVGELDLSLAPRYKGICTFPVLGNDLDQSKSIGTLKFSHALGDKLIVADSSSSSSSSSSLEDYDSVIRLIKGGVGLLNVKATASN</sequence>
<dbReference type="STRING" id="4097.A0A1S4AS43"/>
<dbReference type="SUPFAM" id="SSF49562">
    <property type="entry name" value="C2 domain (Calcium/lipid-binding domain, CaLB)"/>
    <property type="match status" value="1"/>
</dbReference>
<evidence type="ECO:0000313" key="2">
    <source>
        <dbReference type="Proteomes" id="UP000790787"/>
    </source>
</evidence>